<feature type="transmembrane region" description="Helical" evidence="2">
    <location>
        <begin position="44"/>
        <end position="64"/>
    </location>
</feature>
<dbReference type="AlphaFoldDB" id="A0A1I0C2I4"/>
<dbReference type="EMBL" id="FOHO01000003">
    <property type="protein sequence ID" value="SET13624.1"/>
    <property type="molecule type" value="Genomic_DNA"/>
</dbReference>
<keyword evidence="2" id="KW-0472">Membrane</keyword>
<sequence>MQRDPELQRAGGPDAPFSSRIPPSGPMSPDGRRVWPRPSLTARIVVWGGVAAATAAATAGAVILGRAAANALAADDPAPRRVDPRTPRDPATLAPRFAELDEDAREAVRRRARERARAQMQRDRAARVRAAERRNIVGDITESAVELSGSLNSVAAAVDRAFGSFRSVAAQSSAIIAEFGAAADLIRETARPRAASDQDEQK</sequence>
<proteinExistence type="predicted"/>
<dbReference type="STRING" id="364199.SAMN04489858_103148"/>
<organism evidence="3 4">
    <name type="scientific">Paracoccus homiensis</name>
    <dbReference type="NCBI Taxonomy" id="364199"/>
    <lineage>
        <taxon>Bacteria</taxon>
        <taxon>Pseudomonadati</taxon>
        <taxon>Pseudomonadota</taxon>
        <taxon>Alphaproteobacteria</taxon>
        <taxon>Rhodobacterales</taxon>
        <taxon>Paracoccaceae</taxon>
        <taxon>Paracoccus</taxon>
    </lineage>
</organism>
<gene>
    <name evidence="3" type="ORF">SAMN04489858_103148</name>
</gene>
<accession>A0A1I0C2I4</accession>
<keyword evidence="4" id="KW-1185">Reference proteome</keyword>
<feature type="region of interest" description="Disordered" evidence="1">
    <location>
        <begin position="73"/>
        <end position="92"/>
    </location>
</feature>
<feature type="region of interest" description="Disordered" evidence="1">
    <location>
        <begin position="1"/>
        <end position="35"/>
    </location>
</feature>
<evidence type="ECO:0000256" key="2">
    <source>
        <dbReference type="SAM" id="Phobius"/>
    </source>
</evidence>
<reference evidence="3 4" key="1">
    <citation type="submission" date="2016-10" db="EMBL/GenBank/DDBJ databases">
        <authorList>
            <person name="de Groot N.N."/>
        </authorList>
    </citation>
    <scope>NUCLEOTIDE SEQUENCE [LARGE SCALE GENOMIC DNA]</scope>
    <source>
        <strain evidence="3 4">DSM 17862</strain>
    </source>
</reference>
<dbReference type="OrthoDB" id="7772402at2"/>
<protein>
    <submittedName>
        <fullName evidence="3">Uncharacterized protein</fullName>
    </submittedName>
</protein>
<name>A0A1I0C2I4_9RHOB</name>
<evidence type="ECO:0000256" key="1">
    <source>
        <dbReference type="SAM" id="MobiDB-lite"/>
    </source>
</evidence>
<feature type="compositionally biased region" description="Basic and acidic residues" evidence="1">
    <location>
        <begin position="77"/>
        <end position="88"/>
    </location>
</feature>
<dbReference type="Proteomes" id="UP000199180">
    <property type="component" value="Unassembled WGS sequence"/>
</dbReference>
<evidence type="ECO:0000313" key="4">
    <source>
        <dbReference type="Proteomes" id="UP000199180"/>
    </source>
</evidence>
<evidence type="ECO:0000313" key="3">
    <source>
        <dbReference type="EMBL" id="SET13624.1"/>
    </source>
</evidence>
<keyword evidence="2" id="KW-0812">Transmembrane</keyword>
<keyword evidence="2" id="KW-1133">Transmembrane helix</keyword>